<dbReference type="AlphaFoldDB" id="A0A7W6GFN4"/>
<protein>
    <recommendedName>
        <fullName evidence="2">Barstar (barnase inhibitor) domain-containing protein</fullName>
    </recommendedName>
</protein>
<dbReference type="InterPro" id="IPR000468">
    <property type="entry name" value="Barstar"/>
</dbReference>
<feature type="domain" description="Barstar (barnase inhibitor)" evidence="2">
    <location>
        <begin position="31"/>
        <end position="104"/>
    </location>
</feature>
<dbReference type="SUPFAM" id="SSF52038">
    <property type="entry name" value="Barstar-related"/>
    <property type="match status" value="1"/>
</dbReference>
<keyword evidence="4" id="KW-1185">Reference proteome</keyword>
<sequence length="128" mass="14786">MGYSAQGFRYAADLSGRINGKSFYWRVPADLTRKEELFAAFRGELWFPEDAPTDWDALFEALRDFSWMSDRTIVLVHEALPRLPEEDLQRYLSILRDAVRSWSAGGPRHLEVVFPEAARERIARLLPG</sequence>
<organism evidence="3 4">
    <name type="scientific">Hansschlegelia beijingensis</name>
    <dbReference type="NCBI Taxonomy" id="1133344"/>
    <lineage>
        <taxon>Bacteria</taxon>
        <taxon>Pseudomonadati</taxon>
        <taxon>Pseudomonadota</taxon>
        <taxon>Alphaproteobacteria</taxon>
        <taxon>Hyphomicrobiales</taxon>
        <taxon>Methylopilaceae</taxon>
        <taxon>Hansschlegelia</taxon>
    </lineage>
</organism>
<comment type="caution">
    <text evidence="3">The sequence shown here is derived from an EMBL/GenBank/DDBJ whole genome shotgun (WGS) entry which is preliminary data.</text>
</comment>
<comment type="similarity">
    <text evidence="1">Belongs to the barstar family.</text>
</comment>
<accession>A0A7W6GFN4</accession>
<dbReference type="RefSeq" id="WP_210286151.1">
    <property type="nucleotide sequence ID" value="NZ_JACIDR010000003.1"/>
</dbReference>
<name>A0A7W6GFN4_9HYPH</name>
<dbReference type="Proteomes" id="UP000528964">
    <property type="component" value="Unassembled WGS sequence"/>
</dbReference>
<reference evidence="3 4" key="1">
    <citation type="submission" date="2020-08" db="EMBL/GenBank/DDBJ databases">
        <title>Genomic Encyclopedia of Type Strains, Phase IV (KMG-IV): sequencing the most valuable type-strain genomes for metagenomic binning, comparative biology and taxonomic classification.</title>
        <authorList>
            <person name="Goeker M."/>
        </authorList>
    </citation>
    <scope>NUCLEOTIDE SEQUENCE [LARGE SCALE GENOMIC DNA]</scope>
    <source>
        <strain evidence="3 4">DSM 25481</strain>
    </source>
</reference>
<evidence type="ECO:0000256" key="1">
    <source>
        <dbReference type="ARBA" id="ARBA00006845"/>
    </source>
</evidence>
<dbReference type="EMBL" id="JACIDR010000003">
    <property type="protein sequence ID" value="MBB3973475.1"/>
    <property type="molecule type" value="Genomic_DNA"/>
</dbReference>
<dbReference type="Pfam" id="PF01337">
    <property type="entry name" value="Barstar"/>
    <property type="match status" value="1"/>
</dbReference>
<proteinExistence type="inferred from homology"/>
<evidence type="ECO:0000313" key="3">
    <source>
        <dbReference type="EMBL" id="MBB3973475.1"/>
    </source>
</evidence>
<evidence type="ECO:0000313" key="4">
    <source>
        <dbReference type="Proteomes" id="UP000528964"/>
    </source>
</evidence>
<dbReference type="Gene3D" id="3.30.370.10">
    <property type="entry name" value="Barstar-like"/>
    <property type="match status" value="1"/>
</dbReference>
<dbReference type="InterPro" id="IPR035905">
    <property type="entry name" value="Barstar-like_sf"/>
</dbReference>
<gene>
    <name evidence="3" type="ORF">GGR24_002145</name>
</gene>
<evidence type="ECO:0000259" key="2">
    <source>
        <dbReference type="Pfam" id="PF01337"/>
    </source>
</evidence>